<dbReference type="PANTHER" id="PTHR43375:SF1">
    <property type="entry name" value="OROTIDINE 5'-PHOSPHATE DECARBOXYLASE"/>
    <property type="match status" value="1"/>
</dbReference>
<dbReference type="InterPro" id="IPR011060">
    <property type="entry name" value="RibuloseP-bd_barrel"/>
</dbReference>
<dbReference type="EC" id="4.1.1.23" evidence="7"/>
<evidence type="ECO:0000313" key="9">
    <source>
        <dbReference type="EMBL" id="QAA75809.1"/>
    </source>
</evidence>
<dbReference type="SUPFAM" id="SSF51366">
    <property type="entry name" value="Ribulose-phoshate binding barrel"/>
    <property type="match status" value="1"/>
</dbReference>
<dbReference type="EMBL" id="CP034928">
    <property type="protein sequence ID" value="QAA75809.1"/>
    <property type="molecule type" value="Genomic_DNA"/>
</dbReference>
<dbReference type="Proteomes" id="UP000287233">
    <property type="component" value="Chromosome"/>
</dbReference>
<dbReference type="SMART" id="SM00934">
    <property type="entry name" value="OMPdecase"/>
    <property type="match status" value="1"/>
</dbReference>
<dbReference type="GO" id="GO:0006207">
    <property type="term" value="P:'de novo' pyrimidine nucleobase biosynthetic process"/>
    <property type="evidence" value="ECO:0007669"/>
    <property type="project" value="InterPro"/>
</dbReference>
<comment type="similarity">
    <text evidence="2">Belongs to the OMP decarboxylase family. Type 2 subfamily.</text>
</comment>
<evidence type="ECO:0000256" key="5">
    <source>
        <dbReference type="ARBA" id="ARBA00023239"/>
    </source>
</evidence>
<sequence length="270" mass="29338">MCLGLDPAPELLPEGCADRYENMAQAYWAFNKAIVDATLDVVACYKVQIAHYEALGLVGLACYRDTLRYIRKHQAIVIGDVKRGDIGSTATYYAQAHFQGDFEADFLTLNPMLGSDAVAPFLQHLESGEKGTFFLVRTSNPGAQEFQELPSLGKPLYLHVAERVWAWGERFLGRCGYSSVGAVVGASPQVLSTVRRAFPHMCLLVPGYGAQGASAQDVAPAFRDRNGAVIVAARSILGAHRGKPDGAKNFADYARHAALAMRAEIQQCLE</sequence>
<gene>
    <name evidence="9" type="ORF">BIP78_0041</name>
</gene>
<dbReference type="Pfam" id="PF00215">
    <property type="entry name" value="OMPdecase"/>
    <property type="match status" value="1"/>
</dbReference>
<dbReference type="GO" id="GO:0004590">
    <property type="term" value="F:orotidine-5'-phosphate decarboxylase activity"/>
    <property type="evidence" value="ECO:0007669"/>
    <property type="project" value="UniProtKB-UniRule"/>
</dbReference>
<dbReference type="NCBIfam" id="TIGR02127">
    <property type="entry name" value="pyrF_sub2"/>
    <property type="match status" value="1"/>
</dbReference>
<dbReference type="PANTHER" id="PTHR43375">
    <property type="entry name" value="OROTIDINE 5'-PHOSPHATE DECARBOXYLASE"/>
    <property type="match status" value="1"/>
</dbReference>
<evidence type="ECO:0000256" key="4">
    <source>
        <dbReference type="ARBA" id="ARBA00022975"/>
    </source>
</evidence>
<comment type="pathway">
    <text evidence="1">Pyrimidine metabolism; UMP biosynthesis via de novo pathway; UMP from orotate: step 2/2.</text>
</comment>
<keyword evidence="5" id="KW-0456">Lyase</keyword>
<dbReference type="UniPathway" id="UPA00070">
    <property type="reaction ID" value="UER00120"/>
</dbReference>
<evidence type="ECO:0000313" key="10">
    <source>
        <dbReference type="Proteomes" id="UP000287233"/>
    </source>
</evidence>
<dbReference type="Gene3D" id="3.20.20.70">
    <property type="entry name" value="Aldolase class I"/>
    <property type="match status" value="1"/>
</dbReference>
<feature type="domain" description="Orotidine 5'-phosphate decarboxylase" evidence="8">
    <location>
        <begin position="1"/>
        <end position="253"/>
    </location>
</feature>
<keyword evidence="4" id="KW-0665">Pyrimidine biosynthesis</keyword>
<organism evidence="9 10">
    <name type="scientific">Bipolaricaulis sibiricus</name>
    <dbReference type="NCBI Taxonomy" id="2501609"/>
    <lineage>
        <taxon>Bacteria</taxon>
        <taxon>Candidatus Bipolaricaulota</taxon>
        <taxon>Candidatus Bipolaricaulia</taxon>
        <taxon>Candidatus Bipolaricaulales</taxon>
        <taxon>Candidatus Bipolaricaulaceae</taxon>
        <taxon>Candidatus Bipolaricaulis</taxon>
    </lineage>
</organism>
<protein>
    <recommendedName>
        <fullName evidence="7">Orotidine-5'-phosphate decarboxylase</fullName>
        <ecNumber evidence="7">4.1.1.23</ecNumber>
    </recommendedName>
</protein>
<keyword evidence="3" id="KW-0210">Decarboxylase</keyword>
<dbReference type="GO" id="GO:0044205">
    <property type="term" value="P:'de novo' UMP biosynthetic process"/>
    <property type="evidence" value="ECO:0007669"/>
    <property type="project" value="UniProtKB-UniPathway"/>
</dbReference>
<evidence type="ECO:0000256" key="3">
    <source>
        <dbReference type="ARBA" id="ARBA00022793"/>
    </source>
</evidence>
<name>A0A410FRI0_BIPS1</name>
<comment type="catalytic activity">
    <reaction evidence="6">
        <text>orotidine 5'-phosphate + H(+) = UMP + CO2</text>
        <dbReference type="Rhea" id="RHEA:11596"/>
        <dbReference type="ChEBI" id="CHEBI:15378"/>
        <dbReference type="ChEBI" id="CHEBI:16526"/>
        <dbReference type="ChEBI" id="CHEBI:57538"/>
        <dbReference type="ChEBI" id="CHEBI:57865"/>
        <dbReference type="EC" id="4.1.1.23"/>
    </reaction>
</comment>
<evidence type="ECO:0000256" key="2">
    <source>
        <dbReference type="ARBA" id="ARBA00008847"/>
    </source>
</evidence>
<dbReference type="InterPro" id="IPR013785">
    <property type="entry name" value="Aldolase_TIM"/>
</dbReference>
<dbReference type="AlphaFoldDB" id="A0A410FRI0"/>
<accession>A0A410FRI0</accession>
<evidence type="ECO:0000256" key="6">
    <source>
        <dbReference type="ARBA" id="ARBA00049157"/>
    </source>
</evidence>
<evidence type="ECO:0000256" key="1">
    <source>
        <dbReference type="ARBA" id="ARBA00004861"/>
    </source>
</evidence>
<dbReference type="CDD" id="cd04725">
    <property type="entry name" value="OMP_decarboxylase_like"/>
    <property type="match status" value="1"/>
</dbReference>
<evidence type="ECO:0000259" key="8">
    <source>
        <dbReference type="SMART" id="SM00934"/>
    </source>
</evidence>
<dbReference type="InterPro" id="IPR018089">
    <property type="entry name" value="OMPdecase_AS"/>
</dbReference>
<dbReference type="InterPro" id="IPR011995">
    <property type="entry name" value="OMPdecase_type-2"/>
</dbReference>
<dbReference type="InterPro" id="IPR001754">
    <property type="entry name" value="OMPdeCOase_dom"/>
</dbReference>
<reference evidence="10" key="1">
    <citation type="submission" date="2018-12" db="EMBL/GenBank/DDBJ databases">
        <title>Complete genome sequence of an uncultured bacterium of the candidate phylum Bipolaricaulota.</title>
        <authorList>
            <person name="Kadnikov V.V."/>
            <person name="Mardanov A.V."/>
            <person name="Beletsky A.V."/>
            <person name="Frank Y.A."/>
            <person name="Karnachuk O.V."/>
            <person name="Ravin N.V."/>
        </authorList>
    </citation>
    <scope>NUCLEOTIDE SEQUENCE [LARGE SCALE GENOMIC DNA]</scope>
</reference>
<dbReference type="KEGG" id="bih:BIP78_0041"/>
<dbReference type="PROSITE" id="PS00156">
    <property type="entry name" value="OMPDECASE"/>
    <property type="match status" value="1"/>
</dbReference>
<evidence type="ECO:0000256" key="7">
    <source>
        <dbReference type="NCBIfam" id="TIGR02127"/>
    </source>
</evidence>
<proteinExistence type="inferred from homology"/>